<evidence type="ECO:0000256" key="1">
    <source>
        <dbReference type="SAM" id="MobiDB-lite"/>
    </source>
</evidence>
<gene>
    <name evidence="2" type="ORF">FRX31_025363</name>
</gene>
<dbReference type="EMBL" id="JABWDY010031258">
    <property type="protein sequence ID" value="KAF5185050.1"/>
    <property type="molecule type" value="Genomic_DNA"/>
</dbReference>
<dbReference type="OrthoDB" id="10646028at2759"/>
<proteinExistence type="predicted"/>
<name>A0A7J6VLP9_THATH</name>
<protein>
    <submittedName>
        <fullName evidence="2">Uncharacterized protein</fullName>
    </submittedName>
</protein>
<evidence type="ECO:0000313" key="3">
    <source>
        <dbReference type="Proteomes" id="UP000554482"/>
    </source>
</evidence>
<comment type="caution">
    <text evidence="2">The sequence shown here is derived from an EMBL/GenBank/DDBJ whole genome shotgun (WGS) entry which is preliminary data.</text>
</comment>
<accession>A0A7J6VLP9</accession>
<dbReference type="AlphaFoldDB" id="A0A7J6VLP9"/>
<sequence>MEEVDLMDVNETHGENLPSVDAAQARNPVTSAFPGDKLLQWGSGRGGLTSYSELWKPVFHYGNHLLTVNDTCVSDPANAFNLLSHYVLPRDSEKCSDLDYCSWQPFHACV</sequence>
<keyword evidence="3" id="KW-1185">Reference proteome</keyword>
<dbReference type="Proteomes" id="UP000554482">
    <property type="component" value="Unassembled WGS sequence"/>
</dbReference>
<feature type="region of interest" description="Disordered" evidence="1">
    <location>
        <begin position="1"/>
        <end position="23"/>
    </location>
</feature>
<reference evidence="2 3" key="1">
    <citation type="submission" date="2020-06" db="EMBL/GenBank/DDBJ databases">
        <title>Transcriptomic and genomic resources for Thalictrum thalictroides and T. hernandezii: Facilitating candidate gene discovery in an emerging model plant lineage.</title>
        <authorList>
            <person name="Arias T."/>
            <person name="Riano-Pachon D.M."/>
            <person name="Di Stilio V.S."/>
        </authorList>
    </citation>
    <scope>NUCLEOTIDE SEQUENCE [LARGE SCALE GENOMIC DNA]</scope>
    <source>
        <strain evidence="3">cv. WT478/WT964</strain>
        <tissue evidence="2">Leaves</tissue>
    </source>
</reference>
<organism evidence="2 3">
    <name type="scientific">Thalictrum thalictroides</name>
    <name type="common">Rue-anemone</name>
    <name type="synonym">Anemone thalictroides</name>
    <dbReference type="NCBI Taxonomy" id="46969"/>
    <lineage>
        <taxon>Eukaryota</taxon>
        <taxon>Viridiplantae</taxon>
        <taxon>Streptophyta</taxon>
        <taxon>Embryophyta</taxon>
        <taxon>Tracheophyta</taxon>
        <taxon>Spermatophyta</taxon>
        <taxon>Magnoliopsida</taxon>
        <taxon>Ranunculales</taxon>
        <taxon>Ranunculaceae</taxon>
        <taxon>Thalictroideae</taxon>
        <taxon>Thalictrum</taxon>
    </lineage>
</organism>
<evidence type="ECO:0000313" key="2">
    <source>
        <dbReference type="EMBL" id="KAF5185050.1"/>
    </source>
</evidence>